<proteinExistence type="predicted"/>
<dbReference type="AlphaFoldDB" id="A0A8J7CG69"/>
<organism evidence="1 2">
    <name type="scientific">Iningainema tapete BLCC-T55</name>
    <dbReference type="NCBI Taxonomy" id="2748662"/>
    <lineage>
        <taxon>Bacteria</taxon>
        <taxon>Bacillati</taxon>
        <taxon>Cyanobacteriota</taxon>
        <taxon>Cyanophyceae</taxon>
        <taxon>Nostocales</taxon>
        <taxon>Scytonemataceae</taxon>
        <taxon>Iningainema tapete</taxon>
    </lineage>
</organism>
<evidence type="ECO:0000313" key="2">
    <source>
        <dbReference type="Proteomes" id="UP000629098"/>
    </source>
</evidence>
<gene>
    <name evidence="1" type="ORF">ICL16_28960</name>
</gene>
<keyword evidence="2" id="KW-1185">Reference proteome</keyword>
<reference evidence="1" key="1">
    <citation type="submission" date="2020-09" db="EMBL/GenBank/DDBJ databases">
        <title>Iningainema tapete sp. nov. (Scytonemataceae, Cyanobacteria) from greenhouses in central Florida (USA) produces two types of nodularin with biosynthetic potential for microcystin-LR and anabaenopeptins.</title>
        <authorList>
            <person name="Berthold D.E."/>
            <person name="Lefler F.W."/>
            <person name="Huang I.-S."/>
            <person name="Abdulla H."/>
            <person name="Zimba P.V."/>
            <person name="Laughinghouse H.D. IV."/>
        </authorList>
    </citation>
    <scope>NUCLEOTIDE SEQUENCE</scope>
    <source>
        <strain evidence="1">BLCCT55</strain>
    </source>
</reference>
<sequence length="275" mass="30073">MIKNLQPYTCQVSRDLVLTDYDKNLSIEKNQTETVRFSWRGSDTNQEGIYVSCNNTLQVVADNNTPIPGGKGNFVFFDSFSVSNDNVAFEGFGSSLDQQGIYISSNGKLHVVADRNTAVPNGTGNFIGFSLSHLGLDGNRLAFFAFGSDSEGIYLYCDGKLQVVADKSTPIPGGTGNFSSLCDPVIAGGNVVFIGTGDNRQQGIYISRDNSLQVLLDTNTTIPGEPRKFSRFSNIVLDDNYLTFVGYVCISAEDTADEPIGQYYYLNGTLWQKIF</sequence>
<dbReference type="Proteomes" id="UP000629098">
    <property type="component" value="Unassembled WGS sequence"/>
</dbReference>
<accession>A0A8J7CG69</accession>
<comment type="caution">
    <text evidence="1">The sequence shown here is derived from an EMBL/GenBank/DDBJ whole genome shotgun (WGS) entry which is preliminary data.</text>
</comment>
<name>A0A8J7CG69_9CYAN</name>
<dbReference type="EMBL" id="JACXAE010000086">
    <property type="protein sequence ID" value="MBD2775980.1"/>
    <property type="molecule type" value="Genomic_DNA"/>
</dbReference>
<dbReference type="Pfam" id="PF24251">
    <property type="entry name" value="DUF7453"/>
    <property type="match status" value="1"/>
</dbReference>
<protein>
    <submittedName>
        <fullName evidence="1">Uncharacterized protein</fullName>
    </submittedName>
</protein>
<evidence type="ECO:0000313" key="1">
    <source>
        <dbReference type="EMBL" id="MBD2775980.1"/>
    </source>
</evidence>
<dbReference type="RefSeq" id="WP_190835039.1">
    <property type="nucleotide sequence ID" value="NZ_CAWPPI010000086.1"/>
</dbReference>
<dbReference type="InterPro" id="IPR055876">
    <property type="entry name" value="DUF7453"/>
</dbReference>